<dbReference type="AlphaFoldDB" id="A0A392TKF2"/>
<keyword evidence="2" id="KW-1185">Reference proteome</keyword>
<proteinExistence type="predicted"/>
<evidence type="ECO:0000313" key="1">
    <source>
        <dbReference type="EMBL" id="MCI60600.1"/>
    </source>
</evidence>
<comment type="caution">
    <text evidence="1">The sequence shown here is derived from an EMBL/GenBank/DDBJ whole genome shotgun (WGS) entry which is preliminary data.</text>
</comment>
<protein>
    <submittedName>
        <fullName evidence="1">Uncharacterized protein</fullName>
    </submittedName>
</protein>
<feature type="non-terminal residue" evidence="1">
    <location>
        <position position="33"/>
    </location>
</feature>
<sequence length="33" mass="3806">MKFECEESGEGFPRASGYRLVEVLGRRAPYKDK</sequence>
<organism evidence="1 2">
    <name type="scientific">Trifolium medium</name>
    <dbReference type="NCBI Taxonomy" id="97028"/>
    <lineage>
        <taxon>Eukaryota</taxon>
        <taxon>Viridiplantae</taxon>
        <taxon>Streptophyta</taxon>
        <taxon>Embryophyta</taxon>
        <taxon>Tracheophyta</taxon>
        <taxon>Spermatophyta</taxon>
        <taxon>Magnoliopsida</taxon>
        <taxon>eudicotyledons</taxon>
        <taxon>Gunneridae</taxon>
        <taxon>Pentapetalae</taxon>
        <taxon>rosids</taxon>
        <taxon>fabids</taxon>
        <taxon>Fabales</taxon>
        <taxon>Fabaceae</taxon>
        <taxon>Papilionoideae</taxon>
        <taxon>50 kb inversion clade</taxon>
        <taxon>NPAAA clade</taxon>
        <taxon>Hologalegina</taxon>
        <taxon>IRL clade</taxon>
        <taxon>Trifolieae</taxon>
        <taxon>Trifolium</taxon>
    </lineage>
</organism>
<accession>A0A392TKF2</accession>
<dbReference type="EMBL" id="LXQA010584616">
    <property type="protein sequence ID" value="MCI60600.1"/>
    <property type="molecule type" value="Genomic_DNA"/>
</dbReference>
<evidence type="ECO:0000313" key="2">
    <source>
        <dbReference type="Proteomes" id="UP000265520"/>
    </source>
</evidence>
<name>A0A392TKF2_9FABA</name>
<dbReference type="Proteomes" id="UP000265520">
    <property type="component" value="Unassembled WGS sequence"/>
</dbReference>
<reference evidence="1 2" key="1">
    <citation type="journal article" date="2018" name="Front. Plant Sci.">
        <title>Red Clover (Trifolium pratense) and Zigzag Clover (T. medium) - A Picture of Genomic Similarities and Differences.</title>
        <authorList>
            <person name="Dluhosova J."/>
            <person name="Istvanek J."/>
            <person name="Nedelnik J."/>
            <person name="Repkova J."/>
        </authorList>
    </citation>
    <scope>NUCLEOTIDE SEQUENCE [LARGE SCALE GENOMIC DNA]</scope>
    <source>
        <strain evidence="2">cv. 10/8</strain>
        <tissue evidence="1">Leaf</tissue>
    </source>
</reference>